<dbReference type="AlphaFoldDB" id="A0A078AJ83"/>
<protein>
    <submittedName>
        <fullName evidence="4">Kelch motif family protein</fullName>
    </submittedName>
</protein>
<dbReference type="Proteomes" id="UP000039865">
    <property type="component" value="Unassembled WGS sequence"/>
</dbReference>
<dbReference type="PANTHER" id="PTHR46093">
    <property type="entry name" value="ACYL-COA-BINDING DOMAIN-CONTAINING PROTEIN 5"/>
    <property type="match status" value="1"/>
</dbReference>
<accession>A0A078AJ83</accession>
<keyword evidence="5" id="KW-1185">Reference proteome</keyword>
<keyword evidence="2" id="KW-0677">Repeat</keyword>
<feature type="region of interest" description="Disordered" evidence="3">
    <location>
        <begin position="34"/>
        <end position="53"/>
    </location>
</feature>
<dbReference type="InterPro" id="IPR015915">
    <property type="entry name" value="Kelch-typ_b-propeller"/>
</dbReference>
<evidence type="ECO:0000256" key="1">
    <source>
        <dbReference type="ARBA" id="ARBA00022441"/>
    </source>
</evidence>
<dbReference type="EMBL" id="CCKQ01010445">
    <property type="protein sequence ID" value="CDW81961.1"/>
    <property type="molecule type" value="Genomic_DNA"/>
</dbReference>
<gene>
    <name evidence="4" type="primary">Contig5736.g6135</name>
    <name evidence="4" type="ORF">STYLEM_10985</name>
</gene>
<dbReference type="Gene3D" id="2.120.10.80">
    <property type="entry name" value="Kelch-type beta propeller"/>
    <property type="match status" value="2"/>
</dbReference>
<dbReference type="Pfam" id="PF24681">
    <property type="entry name" value="Kelch_KLHDC2_KLHL20_DRC7"/>
    <property type="match status" value="1"/>
</dbReference>
<evidence type="ECO:0000256" key="2">
    <source>
        <dbReference type="ARBA" id="ARBA00022737"/>
    </source>
</evidence>
<reference evidence="4 5" key="1">
    <citation type="submission" date="2014-06" db="EMBL/GenBank/DDBJ databases">
        <authorList>
            <person name="Swart Estienne"/>
        </authorList>
    </citation>
    <scope>NUCLEOTIDE SEQUENCE [LARGE SCALE GENOMIC DNA]</scope>
    <source>
        <strain evidence="4 5">130c</strain>
    </source>
</reference>
<evidence type="ECO:0000313" key="4">
    <source>
        <dbReference type="EMBL" id="CDW81961.1"/>
    </source>
</evidence>
<organism evidence="4 5">
    <name type="scientific">Stylonychia lemnae</name>
    <name type="common">Ciliate</name>
    <dbReference type="NCBI Taxonomy" id="5949"/>
    <lineage>
        <taxon>Eukaryota</taxon>
        <taxon>Sar</taxon>
        <taxon>Alveolata</taxon>
        <taxon>Ciliophora</taxon>
        <taxon>Intramacronucleata</taxon>
        <taxon>Spirotrichea</taxon>
        <taxon>Stichotrichia</taxon>
        <taxon>Sporadotrichida</taxon>
        <taxon>Oxytrichidae</taxon>
        <taxon>Stylonychinae</taxon>
        <taxon>Stylonychia</taxon>
    </lineage>
</organism>
<name>A0A078AJ83_STYLE</name>
<dbReference type="SUPFAM" id="SSF117281">
    <property type="entry name" value="Kelch motif"/>
    <property type="match status" value="1"/>
</dbReference>
<evidence type="ECO:0000256" key="3">
    <source>
        <dbReference type="SAM" id="MobiDB-lite"/>
    </source>
</evidence>
<dbReference type="PANTHER" id="PTHR46093:SF18">
    <property type="entry name" value="FIBRONECTIN TYPE-III DOMAIN-CONTAINING PROTEIN"/>
    <property type="match status" value="1"/>
</dbReference>
<sequence>METYSNIGGRSNVHPQFSDLSNPQIIETLQKQNLASGGQEDPQQDQVQDQNQESKFQIIKKQQIQLRESGCGPFHKLKECHQLQEEGIQLLQQEPLWLSSVQNKSYLSIFFQGHYYVGQDTGFQYLNDTHVLDVNSSRWIKPKISGTPPPSRYGHSAVLAGSRIIIFGGKGPKGAVYRDLHALDPVTMTWYQGPEGGGAPSARFDHTANLVSGTKMFIFGGWNGNDFFNDVYVLDLEIMAWSKPNCTGPAPSPRKGHCSILIGTNLVVHGGFFFSDERMKKNGLGKMGSSLQECYLNDIRVLDTESFIWSRLRVSGSPPEHRFGHTMDVSGSDIILYGGWTKTSGARFKHEPTEESCDYFMIWSTDTMSWKRGQYIGNPPTSRFGHTSTAIGPHLLIFGGWEYTKAQNEIIVLRECTNKLMGEGEGEGNQ</sequence>
<dbReference type="OMA" id="GWISKRS"/>
<dbReference type="OrthoDB" id="10251809at2759"/>
<feature type="compositionally biased region" description="Low complexity" evidence="3">
    <location>
        <begin position="39"/>
        <end position="53"/>
    </location>
</feature>
<proteinExistence type="predicted"/>
<keyword evidence="1" id="KW-0880">Kelch repeat</keyword>
<dbReference type="InParanoid" id="A0A078AJ83"/>
<evidence type="ECO:0000313" key="5">
    <source>
        <dbReference type="Proteomes" id="UP000039865"/>
    </source>
</evidence>